<dbReference type="RefSeq" id="XP_008026496.1">
    <property type="nucleotide sequence ID" value="XM_008028305.1"/>
</dbReference>
<reference evidence="2 3" key="2">
    <citation type="journal article" date="2013" name="PLoS Genet.">
        <title>Comparative genome structure, secondary metabolite, and effector coding capacity across Cochliobolus pathogens.</title>
        <authorList>
            <person name="Condon B.J."/>
            <person name="Leng Y."/>
            <person name="Wu D."/>
            <person name="Bushley K.E."/>
            <person name="Ohm R.A."/>
            <person name="Otillar R."/>
            <person name="Martin J."/>
            <person name="Schackwitz W."/>
            <person name="Grimwood J."/>
            <person name="MohdZainudin N."/>
            <person name="Xue C."/>
            <person name="Wang R."/>
            <person name="Manning V.A."/>
            <person name="Dhillon B."/>
            <person name="Tu Z.J."/>
            <person name="Steffenson B.J."/>
            <person name="Salamov A."/>
            <person name="Sun H."/>
            <person name="Lowry S."/>
            <person name="LaButti K."/>
            <person name="Han J."/>
            <person name="Copeland A."/>
            <person name="Lindquist E."/>
            <person name="Barry K."/>
            <person name="Schmutz J."/>
            <person name="Baker S.E."/>
            <person name="Ciuffetti L.M."/>
            <person name="Grigoriev I.V."/>
            <person name="Zhong S."/>
            <person name="Turgeon B.G."/>
        </authorList>
    </citation>
    <scope>NUCLEOTIDE SEQUENCE [LARGE SCALE GENOMIC DNA]</scope>
    <source>
        <strain evidence="3">28A</strain>
    </source>
</reference>
<dbReference type="HOGENOM" id="CLU_076138_0_0_1"/>
<dbReference type="Pfam" id="PF15891">
    <property type="entry name" value="Nuc_deoxyri_tr2"/>
    <property type="match status" value="1"/>
</dbReference>
<protein>
    <submittedName>
        <fullName evidence="2">Uncharacterized protein</fullName>
    </submittedName>
</protein>
<dbReference type="GeneID" id="19400927"/>
<evidence type="ECO:0000313" key="2">
    <source>
        <dbReference type="EMBL" id="EOA85945.1"/>
    </source>
</evidence>
<evidence type="ECO:0000313" key="3">
    <source>
        <dbReference type="Proteomes" id="UP000016935"/>
    </source>
</evidence>
<sequence>MTSVANTSGSVDIDRYVKDVNNQLPPLPSPLPTRHRDFVHCMPPNAPIYRKFSVFTASSIEMGNAVQWQKHMTNLLSHLPITVCNPRRGHWNTKITPLARDKDFKTQVEWELTALEQVDVICFYFDVSTKSPVSLLELGLWAGSDKIVVCCGEEYWKCGNVELTCRRYDIPFVKSFAELVPAVEKMLVEKGMVLDDKGDLQGENVHVKKEKPKKKAQLEVEIADLQKQIEELQARFTKSRV</sequence>
<evidence type="ECO:0000256" key="1">
    <source>
        <dbReference type="SAM" id="Coils"/>
    </source>
</evidence>
<name>R0ILK1_EXST2</name>
<accession>R0ILK1</accession>
<feature type="coiled-coil region" evidence="1">
    <location>
        <begin position="208"/>
        <end position="235"/>
    </location>
</feature>
<organism evidence="2 3">
    <name type="scientific">Exserohilum turcicum (strain 28A)</name>
    <name type="common">Northern leaf blight fungus</name>
    <name type="synonym">Setosphaeria turcica</name>
    <dbReference type="NCBI Taxonomy" id="671987"/>
    <lineage>
        <taxon>Eukaryota</taxon>
        <taxon>Fungi</taxon>
        <taxon>Dikarya</taxon>
        <taxon>Ascomycota</taxon>
        <taxon>Pezizomycotina</taxon>
        <taxon>Dothideomycetes</taxon>
        <taxon>Pleosporomycetidae</taxon>
        <taxon>Pleosporales</taxon>
        <taxon>Pleosporineae</taxon>
        <taxon>Pleosporaceae</taxon>
        <taxon>Exserohilum</taxon>
    </lineage>
</organism>
<keyword evidence="3" id="KW-1185">Reference proteome</keyword>
<dbReference type="EMBL" id="KB908626">
    <property type="protein sequence ID" value="EOA85945.1"/>
    <property type="molecule type" value="Genomic_DNA"/>
</dbReference>
<dbReference type="InterPro" id="IPR039470">
    <property type="entry name" value="Nuc_deoxyri_tr2"/>
</dbReference>
<reference evidence="2 3" key="1">
    <citation type="journal article" date="2012" name="PLoS Pathog.">
        <title>Diverse lifestyles and strategies of plant pathogenesis encoded in the genomes of eighteen Dothideomycetes fungi.</title>
        <authorList>
            <person name="Ohm R.A."/>
            <person name="Feau N."/>
            <person name="Henrissat B."/>
            <person name="Schoch C.L."/>
            <person name="Horwitz B.A."/>
            <person name="Barry K.W."/>
            <person name="Condon B.J."/>
            <person name="Copeland A.C."/>
            <person name="Dhillon B."/>
            <person name="Glaser F."/>
            <person name="Hesse C.N."/>
            <person name="Kosti I."/>
            <person name="LaButti K."/>
            <person name="Lindquist E.A."/>
            <person name="Lucas S."/>
            <person name="Salamov A.A."/>
            <person name="Bradshaw R.E."/>
            <person name="Ciuffetti L."/>
            <person name="Hamelin R.C."/>
            <person name="Kema G.H.J."/>
            <person name="Lawrence C."/>
            <person name="Scott J.A."/>
            <person name="Spatafora J.W."/>
            <person name="Turgeon B.G."/>
            <person name="de Wit P.J.G.M."/>
            <person name="Zhong S."/>
            <person name="Goodwin S.B."/>
            <person name="Grigoriev I.V."/>
        </authorList>
    </citation>
    <scope>NUCLEOTIDE SEQUENCE [LARGE SCALE GENOMIC DNA]</scope>
    <source>
        <strain evidence="3">28A</strain>
    </source>
</reference>
<dbReference type="OrthoDB" id="2893324at2759"/>
<dbReference type="Proteomes" id="UP000016935">
    <property type="component" value="Unassembled WGS sequence"/>
</dbReference>
<dbReference type="Gene3D" id="3.40.50.450">
    <property type="match status" value="1"/>
</dbReference>
<gene>
    <name evidence="2" type="ORF">SETTUDRAFT_169508</name>
</gene>
<dbReference type="eggNOG" id="ENOG502SJ1A">
    <property type="taxonomic scope" value="Eukaryota"/>
</dbReference>
<keyword evidence="1" id="KW-0175">Coiled coil</keyword>
<dbReference type="AlphaFoldDB" id="R0ILK1"/>
<proteinExistence type="predicted"/>